<dbReference type="OrthoDB" id="27198at2759"/>
<name>A0A9P6EQI4_9AGAR</name>
<dbReference type="InterPro" id="IPR014764">
    <property type="entry name" value="DCN-prot"/>
</dbReference>
<dbReference type="PANTHER" id="PTHR12281:SF12">
    <property type="entry name" value="DEFECTIVE IN CULLIN NEDDYLATION PROTEIN"/>
    <property type="match status" value="1"/>
</dbReference>
<dbReference type="Pfam" id="PF03556">
    <property type="entry name" value="Cullin_binding"/>
    <property type="match status" value="1"/>
</dbReference>
<feature type="domain" description="DCUN1" evidence="2">
    <location>
        <begin position="19"/>
        <end position="232"/>
    </location>
</feature>
<dbReference type="EMBL" id="MU157828">
    <property type="protein sequence ID" value="KAF9533520.1"/>
    <property type="molecule type" value="Genomic_DNA"/>
</dbReference>
<feature type="non-terminal residue" evidence="3">
    <location>
        <position position="1"/>
    </location>
</feature>
<dbReference type="InterPro" id="IPR042460">
    <property type="entry name" value="DCN1-like_PONY"/>
</dbReference>
<evidence type="ECO:0000259" key="2">
    <source>
        <dbReference type="PROSITE" id="PS51229"/>
    </source>
</evidence>
<dbReference type="GO" id="GO:0000151">
    <property type="term" value="C:ubiquitin ligase complex"/>
    <property type="evidence" value="ECO:0007669"/>
    <property type="project" value="TreeGrafter"/>
</dbReference>
<dbReference type="PROSITE" id="PS51229">
    <property type="entry name" value="DCUN1"/>
    <property type="match status" value="1"/>
</dbReference>
<dbReference type="Gene3D" id="1.10.238.10">
    <property type="entry name" value="EF-hand"/>
    <property type="match status" value="1"/>
</dbReference>
<dbReference type="InterPro" id="IPR011992">
    <property type="entry name" value="EF-hand-dom_pair"/>
</dbReference>
<evidence type="ECO:0000313" key="3">
    <source>
        <dbReference type="EMBL" id="KAF9533520.1"/>
    </source>
</evidence>
<dbReference type="Gene3D" id="1.10.238.200">
    <property type="entry name" value="Cullin, PONY binding domain"/>
    <property type="match status" value="1"/>
</dbReference>
<evidence type="ECO:0000313" key="4">
    <source>
        <dbReference type="Proteomes" id="UP000807306"/>
    </source>
</evidence>
<proteinExistence type="predicted"/>
<comment type="function">
    <text evidence="1">Neddylation of cullins play an essential role in the regulation of SCF-type complexes activity.</text>
</comment>
<evidence type="ECO:0000256" key="1">
    <source>
        <dbReference type="RuleBase" id="RU410713"/>
    </source>
</evidence>
<dbReference type="GO" id="GO:0097602">
    <property type="term" value="F:cullin family protein binding"/>
    <property type="evidence" value="ECO:0007669"/>
    <property type="project" value="TreeGrafter"/>
</dbReference>
<keyword evidence="4" id="KW-1185">Reference proteome</keyword>
<reference evidence="3" key="1">
    <citation type="submission" date="2020-11" db="EMBL/GenBank/DDBJ databases">
        <authorList>
            <consortium name="DOE Joint Genome Institute"/>
            <person name="Ahrendt S."/>
            <person name="Riley R."/>
            <person name="Andreopoulos W."/>
            <person name="Labutti K."/>
            <person name="Pangilinan J."/>
            <person name="Ruiz-Duenas F.J."/>
            <person name="Barrasa J.M."/>
            <person name="Sanchez-Garcia M."/>
            <person name="Camarero S."/>
            <person name="Miyauchi S."/>
            <person name="Serrano A."/>
            <person name="Linde D."/>
            <person name="Babiker R."/>
            <person name="Drula E."/>
            <person name="Ayuso-Fernandez I."/>
            <person name="Pacheco R."/>
            <person name="Padilla G."/>
            <person name="Ferreira P."/>
            <person name="Barriuso J."/>
            <person name="Kellner H."/>
            <person name="Castanera R."/>
            <person name="Alfaro M."/>
            <person name="Ramirez L."/>
            <person name="Pisabarro A.G."/>
            <person name="Kuo A."/>
            <person name="Tritt A."/>
            <person name="Lipzen A."/>
            <person name="He G."/>
            <person name="Yan M."/>
            <person name="Ng V."/>
            <person name="Cullen D."/>
            <person name="Martin F."/>
            <person name="Rosso M.-N."/>
            <person name="Henrissat B."/>
            <person name="Hibbett D."/>
            <person name="Martinez A.T."/>
            <person name="Grigoriev I.V."/>
        </authorList>
    </citation>
    <scope>NUCLEOTIDE SEQUENCE</scope>
    <source>
        <strain evidence="3">CBS 506.95</strain>
    </source>
</reference>
<dbReference type="PANTHER" id="PTHR12281">
    <property type="entry name" value="RP42 RELATED"/>
    <property type="match status" value="1"/>
</dbReference>
<dbReference type="GO" id="GO:0032182">
    <property type="term" value="F:ubiquitin-like protein binding"/>
    <property type="evidence" value="ECO:0007669"/>
    <property type="project" value="TreeGrafter"/>
</dbReference>
<sequence length="246" mass="27408">MTAPANTAPAKKAGKVEPYTAQRALDLFNTYADPDASDTIGPDGFQQLCEDAGMPMEGARPLIFAWQTDSPEMGKITKDEWVKTMSTFKIASMPGISIAMSELEELLFTEKAPKNAGKDYDKAAFNVHAANPKAAFQKLYMFSFSLVKPEQSKNIDMETSVAFWTALLVPKYPLMSEIIDFINEHKGSYKATNKDLWSMMLEFCETVKPTLQDYEADGAWPTLLDDFVAWKTSQPANGNANKMREN</sequence>
<dbReference type="InterPro" id="IPR005176">
    <property type="entry name" value="PONY_dom"/>
</dbReference>
<dbReference type="GO" id="GO:0045116">
    <property type="term" value="P:protein neddylation"/>
    <property type="evidence" value="ECO:0007669"/>
    <property type="project" value="TreeGrafter"/>
</dbReference>
<dbReference type="GO" id="GO:0031624">
    <property type="term" value="F:ubiquitin conjugating enzyme binding"/>
    <property type="evidence" value="ECO:0007669"/>
    <property type="project" value="TreeGrafter"/>
</dbReference>
<organism evidence="3 4">
    <name type="scientific">Crepidotus variabilis</name>
    <dbReference type="NCBI Taxonomy" id="179855"/>
    <lineage>
        <taxon>Eukaryota</taxon>
        <taxon>Fungi</taxon>
        <taxon>Dikarya</taxon>
        <taxon>Basidiomycota</taxon>
        <taxon>Agaricomycotina</taxon>
        <taxon>Agaricomycetes</taxon>
        <taxon>Agaricomycetidae</taxon>
        <taxon>Agaricales</taxon>
        <taxon>Agaricineae</taxon>
        <taxon>Crepidotaceae</taxon>
        <taxon>Crepidotus</taxon>
    </lineage>
</organism>
<dbReference type="Proteomes" id="UP000807306">
    <property type="component" value="Unassembled WGS sequence"/>
</dbReference>
<gene>
    <name evidence="3" type="ORF">CPB83DRAFT_845417</name>
</gene>
<dbReference type="AlphaFoldDB" id="A0A9P6EQI4"/>
<protein>
    <recommendedName>
        <fullName evidence="1">Defective in cullin neddylation protein</fullName>
    </recommendedName>
</protein>
<dbReference type="SUPFAM" id="SSF47473">
    <property type="entry name" value="EF-hand"/>
    <property type="match status" value="1"/>
</dbReference>
<comment type="caution">
    <text evidence="3">The sequence shown here is derived from an EMBL/GenBank/DDBJ whole genome shotgun (WGS) entry which is preliminary data.</text>
</comment>
<accession>A0A9P6EQI4</accession>